<name>Q7NFC6_GLOVI</name>
<evidence type="ECO:0000313" key="1">
    <source>
        <dbReference type="EMBL" id="BAC91541.1"/>
    </source>
</evidence>
<reference evidence="1 2" key="2">
    <citation type="journal article" date="2003" name="DNA Res.">
        <title>Complete genome structure of Gloeobacter violaceus PCC 7421, a cyanobacterium that lacks thylakoids (supplement).</title>
        <authorList>
            <person name="Nakamura Y."/>
            <person name="Kaneko T."/>
            <person name="Sato S."/>
            <person name="Mimuro M."/>
            <person name="Miyashita H."/>
            <person name="Tsuchiya T."/>
            <person name="Sasamoto S."/>
            <person name="Watanabe A."/>
            <person name="Kawashima K."/>
            <person name="Kishida Y."/>
            <person name="Kiyokawa C."/>
            <person name="Kohara M."/>
            <person name="Matsumoto M."/>
            <person name="Matsuno A."/>
            <person name="Nakazaki N."/>
            <person name="Shimpo S."/>
            <person name="Takeuchi C."/>
            <person name="Yamada M."/>
            <person name="Tabata S."/>
        </authorList>
    </citation>
    <scope>NUCLEOTIDE SEQUENCE [LARGE SCALE GENOMIC DNA]</scope>
    <source>
        <strain evidence="2">ATCC 29082 / PCC 7421</strain>
    </source>
</reference>
<keyword evidence="2" id="KW-1185">Reference proteome</keyword>
<dbReference type="InParanoid" id="Q7NFC6"/>
<dbReference type="PhylomeDB" id="Q7NFC6"/>
<evidence type="ECO:0000313" key="2">
    <source>
        <dbReference type="Proteomes" id="UP000000557"/>
    </source>
</evidence>
<dbReference type="KEGG" id="gvi:gsr3600"/>
<dbReference type="EMBL" id="BA000045">
    <property type="protein sequence ID" value="BAC91541.1"/>
    <property type="molecule type" value="Genomic_DNA"/>
</dbReference>
<dbReference type="OrthoDB" id="427830at2"/>
<gene>
    <name evidence="1" type="ordered locus">gsr3600</name>
</gene>
<dbReference type="Proteomes" id="UP000000557">
    <property type="component" value="Chromosome"/>
</dbReference>
<dbReference type="HOGENOM" id="CLU_196580_0_0_3"/>
<dbReference type="AlphaFoldDB" id="Q7NFC6"/>
<accession>Q7NFC6</accession>
<dbReference type="RefSeq" id="WP_011143589.1">
    <property type="nucleotide sequence ID" value="NC_005125.1"/>
</dbReference>
<organism evidence="1 2">
    <name type="scientific">Gloeobacter violaceus (strain ATCC 29082 / PCC 7421)</name>
    <dbReference type="NCBI Taxonomy" id="251221"/>
    <lineage>
        <taxon>Bacteria</taxon>
        <taxon>Bacillati</taxon>
        <taxon>Cyanobacteriota</taxon>
        <taxon>Cyanophyceae</taxon>
        <taxon>Gloeobacterales</taxon>
        <taxon>Gloeobacteraceae</taxon>
        <taxon>Gloeobacter</taxon>
    </lineage>
</organism>
<proteinExistence type="predicted"/>
<reference evidence="1 2" key="1">
    <citation type="journal article" date="2003" name="DNA Res.">
        <title>Complete genome structure of Gloeobacter violaceus PCC 7421, a cyanobacterium that lacks thylakoids.</title>
        <authorList>
            <person name="Nakamura Y."/>
            <person name="Kaneko T."/>
            <person name="Sato S."/>
            <person name="Mimuro M."/>
            <person name="Miyashita H."/>
            <person name="Tsuchiya T."/>
            <person name="Sasamoto S."/>
            <person name="Watanabe A."/>
            <person name="Kawashima K."/>
            <person name="Kishida Y."/>
            <person name="Kiyokawa C."/>
            <person name="Kohara M."/>
            <person name="Matsumoto M."/>
            <person name="Matsuno A."/>
            <person name="Nakazaki N."/>
            <person name="Shimpo S."/>
            <person name="Takeuchi C."/>
            <person name="Yamada M."/>
            <person name="Tabata S."/>
        </authorList>
    </citation>
    <scope>NUCLEOTIDE SEQUENCE [LARGE SCALE GENOMIC DNA]</scope>
    <source>
        <strain evidence="2">ATCC 29082 / PCC 7421</strain>
    </source>
</reference>
<dbReference type="EnsemblBacteria" id="BAC91541">
    <property type="protein sequence ID" value="BAC91541"/>
    <property type="gene ID" value="BAC91541"/>
</dbReference>
<sequence>MEAHSFQIIVVKDGSLSVEGLPIKAGDVLEVTISIRSSIPAGENRSLYPLRGTSFFYENAFEPLAAEDWDILPA</sequence>
<protein>
    <submittedName>
        <fullName evidence="1">Gsr3600 protein</fullName>
    </submittedName>
</protein>